<dbReference type="HOGENOM" id="CLU_184453_0_0_4"/>
<dbReference type="KEGG" id="nme:NMB1599"/>
<protein>
    <submittedName>
        <fullName evidence="1">Uncharacterized protein</fullName>
    </submittedName>
</protein>
<evidence type="ECO:0000313" key="1">
    <source>
        <dbReference type="EMBL" id="AAF41952.1"/>
    </source>
</evidence>
<gene>
    <name evidence="1" type="ordered locus">NMB1599</name>
</gene>
<dbReference type="EMBL" id="AE002098">
    <property type="protein sequence ID" value="AAF41952.1"/>
    <property type="molecule type" value="Genomic_DNA"/>
</dbReference>
<name>Q9JYG2_NEIMB</name>
<reference evidence="1 2" key="1">
    <citation type="journal article" date="2000" name="Science">
        <title>Complete genome sequence of Neisseria meningitidis serogroup B strain MC58.</title>
        <authorList>
            <person name="Tettelin H."/>
            <person name="Saunders N.J."/>
            <person name="Heidelberg J."/>
            <person name="Jeffries A.C."/>
            <person name="Nelson K.E."/>
            <person name="Eisen J.A."/>
            <person name="Ketchum K.A."/>
            <person name="Hood D.W."/>
            <person name="Peden J.F."/>
            <person name="Dodson R.J."/>
            <person name="Nelson W.C."/>
            <person name="Gwinn M.L."/>
            <person name="DeBoy R."/>
            <person name="Peterson J.D."/>
            <person name="Hickey E.K."/>
            <person name="Haft D.H."/>
            <person name="Salzberg S.L."/>
            <person name="White O."/>
            <person name="Fleischmann R.D."/>
            <person name="Dougherty B.A."/>
            <person name="Mason T."/>
            <person name="Ciecko A."/>
            <person name="Parksey D.S."/>
            <person name="Blair E."/>
            <person name="Cittone H."/>
            <person name="Clark E.B."/>
            <person name="Cotton M.D."/>
            <person name="Utterback T.R."/>
            <person name="Khouri H."/>
            <person name="Qin H."/>
            <person name="Vamathevan J."/>
            <person name="Gill J."/>
            <person name="Scarlato V."/>
            <person name="Masignani V."/>
            <person name="Pizza M."/>
            <person name="Grandi G."/>
            <person name="Sun L."/>
            <person name="Smith H.O."/>
            <person name="Fraser C.M."/>
            <person name="Moxon E.R."/>
            <person name="Rappuoli R."/>
            <person name="Venter J.C."/>
        </authorList>
    </citation>
    <scope>NUCLEOTIDE SEQUENCE [LARGE SCALE GENOMIC DNA]</scope>
    <source>
        <strain evidence="2">ATCC BAA-335 / MC58</strain>
    </source>
</reference>
<proteinExistence type="predicted"/>
<dbReference type="STRING" id="122586.NMB1599"/>
<sequence>MQVTSAEYLSNEESIKKGGNILMEKYNEKYNESIDGNKTLYKSYYESRRESIKNYNPDAKYINEIESIYMMLGEIYPNAPDFMSPHFEGDCSEGE</sequence>
<dbReference type="PaxDb" id="122586-NMB1599"/>
<dbReference type="SMR" id="Q9JYG2"/>
<dbReference type="AlphaFoldDB" id="Q9JYG2"/>
<accession>Q9JYG2</accession>
<dbReference type="InParanoid" id="Q9JYG2"/>
<organism evidence="1 2">
    <name type="scientific">Neisseria meningitidis serogroup B (strain ATCC BAA-335 / MC58)</name>
    <dbReference type="NCBI Taxonomy" id="122586"/>
    <lineage>
        <taxon>Bacteria</taxon>
        <taxon>Pseudomonadati</taxon>
        <taxon>Pseudomonadota</taxon>
        <taxon>Betaproteobacteria</taxon>
        <taxon>Neisseriales</taxon>
        <taxon>Neisseriaceae</taxon>
        <taxon>Neisseria</taxon>
    </lineage>
</organism>
<dbReference type="RefSeq" id="WP_002247566.1">
    <property type="nucleotide sequence ID" value="NC_003112.2"/>
</dbReference>
<dbReference type="Proteomes" id="UP000000425">
    <property type="component" value="Chromosome"/>
</dbReference>
<dbReference type="PIR" id="B81064">
    <property type="entry name" value="B81064"/>
</dbReference>
<keyword evidence="2" id="KW-1185">Reference proteome</keyword>
<evidence type="ECO:0000313" key="2">
    <source>
        <dbReference type="Proteomes" id="UP000000425"/>
    </source>
</evidence>